<evidence type="ECO:0000256" key="8">
    <source>
        <dbReference type="ARBA" id="ARBA00023265"/>
    </source>
</evidence>
<comment type="subcellular location">
    <subcellularLocation>
        <location evidence="1 9">Membrane</location>
        <topology evidence="1 9">Multi-pass membrane protein</topology>
    </subcellularLocation>
</comment>
<evidence type="ECO:0000256" key="2">
    <source>
        <dbReference type="ARBA" id="ARBA00006574"/>
    </source>
</evidence>
<dbReference type="PANTHER" id="PTHR31942:SF9">
    <property type="entry name" value="MLO-LIKE PROTEIN 4"/>
    <property type="match status" value="1"/>
</dbReference>
<keyword evidence="5 9" id="KW-0112">Calmodulin-binding</keyword>
<keyword evidence="13" id="KW-1185">Reference proteome</keyword>
<comment type="domain">
    <text evidence="9">The C-terminus contains a calmodulin-binding domain, which binds calmodulin in a calcium-dependent fashion.</text>
</comment>
<reference evidence="12 13" key="1">
    <citation type="submission" date="2021-05" db="EMBL/GenBank/DDBJ databases">
        <title>Genome Assembly of Synthetic Allotetraploid Brassica napus Reveals Homoeologous Exchanges between Subgenomes.</title>
        <authorList>
            <person name="Davis J.T."/>
        </authorList>
    </citation>
    <scope>NUCLEOTIDE SEQUENCE [LARGE SCALE GENOMIC DNA]</scope>
    <source>
        <strain evidence="13">cv. Da-Ae</strain>
        <tissue evidence="12">Seedling</tissue>
    </source>
</reference>
<protein>
    <recommendedName>
        <fullName evidence="9">MLO-like protein</fullName>
    </recommendedName>
</protein>
<dbReference type="Pfam" id="PF03094">
    <property type="entry name" value="Mlo"/>
    <property type="match status" value="1"/>
</dbReference>
<name>A0ABQ7YDV5_BRANA</name>
<keyword evidence="4 9" id="KW-0611">Plant defense</keyword>
<sequence>MEHMMKEGRSLAETPTYSVASVVTVLVFVCFLVERAIYRFGKWLKKTRRKALFTSLEKMKEELMLLGLISLLLSQSARWISEICVNSSLFNSKFYICSEQDYGIHKKLLLEHTSSTSNTSLPHHGAPHQCGHGREPFVSYEGLEQLLRFLFVLGITHVLYSGIAIGLAMSKIYSWRKWEAQAIVMAEADIHGLNMYFWLSFIPAILVMLVGTKLEHVVSKLALEVKEQQTGTTAGAQVKPRDGLFWFGKPEILLRLIQFIIFQNAFEMATFIWFLWGIKERSCFMKNHVMISSRLISGWCKRVKERSKHARSVCSLDTATIDERDEMTVGTLSRSSSMTSLNQITINSTDQAESIFGAAASSSSPQDEYTSRVEEYLSETFNNIGSMQPLNDEIEIEVESEEDNERRGSESEETNGEGGETLFDLFRRT</sequence>
<dbReference type="PANTHER" id="PTHR31942">
    <property type="entry name" value="MLO-LIKE PROTEIN 1"/>
    <property type="match status" value="1"/>
</dbReference>
<comment type="similarity">
    <text evidence="2 9">Belongs to the MLO family.</text>
</comment>
<evidence type="ECO:0000256" key="5">
    <source>
        <dbReference type="ARBA" id="ARBA00022860"/>
    </source>
</evidence>
<feature type="transmembrane region" description="Helical" evidence="11">
    <location>
        <begin position="146"/>
        <end position="169"/>
    </location>
</feature>
<comment type="function">
    <text evidence="9">May be involved in modulation of pathogen defense and leaf cell death.</text>
</comment>
<feature type="region of interest" description="Disordered" evidence="10">
    <location>
        <begin position="398"/>
        <end position="429"/>
    </location>
</feature>
<evidence type="ECO:0000256" key="10">
    <source>
        <dbReference type="SAM" id="MobiDB-lite"/>
    </source>
</evidence>
<evidence type="ECO:0000256" key="9">
    <source>
        <dbReference type="RuleBase" id="RU280816"/>
    </source>
</evidence>
<feature type="transmembrane region" description="Helical" evidence="11">
    <location>
        <begin position="190"/>
        <end position="211"/>
    </location>
</feature>
<feature type="transmembrane region" description="Helical" evidence="11">
    <location>
        <begin position="252"/>
        <end position="276"/>
    </location>
</feature>
<dbReference type="Proteomes" id="UP000824890">
    <property type="component" value="Unassembled WGS sequence"/>
</dbReference>
<evidence type="ECO:0000313" key="13">
    <source>
        <dbReference type="Proteomes" id="UP000824890"/>
    </source>
</evidence>
<accession>A0ABQ7YDV5</accession>
<evidence type="ECO:0000256" key="7">
    <source>
        <dbReference type="ARBA" id="ARBA00023136"/>
    </source>
</evidence>
<feature type="transmembrane region" description="Helical" evidence="11">
    <location>
        <begin position="20"/>
        <end position="41"/>
    </location>
</feature>
<evidence type="ECO:0000256" key="1">
    <source>
        <dbReference type="ARBA" id="ARBA00004141"/>
    </source>
</evidence>
<keyword evidence="7 9" id="KW-0472">Membrane</keyword>
<keyword evidence="3 9" id="KW-0812">Transmembrane</keyword>
<keyword evidence="6 9" id="KW-1133">Transmembrane helix</keyword>
<evidence type="ECO:0000256" key="4">
    <source>
        <dbReference type="ARBA" id="ARBA00022821"/>
    </source>
</evidence>
<keyword evidence="8 9" id="KW-0568">Pathogenesis-related protein</keyword>
<proteinExistence type="inferred from homology"/>
<dbReference type="InterPro" id="IPR004326">
    <property type="entry name" value="Mlo"/>
</dbReference>
<evidence type="ECO:0000256" key="6">
    <source>
        <dbReference type="ARBA" id="ARBA00022989"/>
    </source>
</evidence>
<gene>
    <name evidence="9" type="primary">MLO</name>
    <name evidence="12" type="ORF">HID58_083647</name>
</gene>
<dbReference type="EMBL" id="JAGKQM010000018">
    <property type="protein sequence ID" value="KAH0866436.1"/>
    <property type="molecule type" value="Genomic_DNA"/>
</dbReference>
<evidence type="ECO:0000256" key="3">
    <source>
        <dbReference type="ARBA" id="ARBA00022692"/>
    </source>
</evidence>
<evidence type="ECO:0000313" key="12">
    <source>
        <dbReference type="EMBL" id="KAH0866436.1"/>
    </source>
</evidence>
<comment type="caution">
    <text evidence="12">The sequence shown here is derived from an EMBL/GenBank/DDBJ whole genome shotgun (WGS) entry which is preliminary data.</text>
</comment>
<evidence type="ECO:0000256" key="11">
    <source>
        <dbReference type="SAM" id="Phobius"/>
    </source>
</evidence>
<organism evidence="12 13">
    <name type="scientific">Brassica napus</name>
    <name type="common">Rape</name>
    <dbReference type="NCBI Taxonomy" id="3708"/>
    <lineage>
        <taxon>Eukaryota</taxon>
        <taxon>Viridiplantae</taxon>
        <taxon>Streptophyta</taxon>
        <taxon>Embryophyta</taxon>
        <taxon>Tracheophyta</taxon>
        <taxon>Spermatophyta</taxon>
        <taxon>Magnoliopsida</taxon>
        <taxon>eudicotyledons</taxon>
        <taxon>Gunneridae</taxon>
        <taxon>Pentapetalae</taxon>
        <taxon>rosids</taxon>
        <taxon>malvids</taxon>
        <taxon>Brassicales</taxon>
        <taxon>Brassicaceae</taxon>
        <taxon>Brassiceae</taxon>
        <taxon>Brassica</taxon>
    </lineage>
</organism>